<dbReference type="EMBL" id="ML208270">
    <property type="protein sequence ID" value="TFK74134.1"/>
    <property type="molecule type" value="Genomic_DNA"/>
</dbReference>
<proteinExistence type="predicted"/>
<sequence>MPGAFGLVASWRVFRGEASPKDTKAKPGISTDSLVPLQKRVALGAKLDSYKDFAPPVCHRGTRKIPLSTISTWISDTRTPERLLWLTGLPGTGKSTIVNTVAARCEKSQQLGATFCFSKTTHDCDHITKFATTVAHQLAAAVPHVRRLLEDKLARNTGVLEKPVEVQWEELIIIPLQSLSLKKTQPLVILVDGLDECRSSAEQERVIRLLLRVTELNMNLKVLVSSRLEPSISTALEREGAPSGSIKKLNLDDFPSNQDIALFFKDSCQEIRTQRERTGGMQAIKLPWPTEKQSTTFLDRAGEEFIYASTSSAFIRSPNGEPPVRLEQVLCIPPPPKSHLHSLYAMVLERTSQHFQDLMMDVLALSYCNESSATNKPRSVRSLMNISRFLGRSVDDIRRSLYELYPLLSVPADSARPIEFRHRSFSDYLVNTKNPQAPLLLNGKRYASIAIRCFAKTSAPNYQFGDGIESCWMFYCARAERQPQLLYALQKFDFSIWLSWYANNWEMDFEGPYTTFREWVSRESLYANALSARFASDALDQARRQLFLDSCGSDLTSGLRYVGTILAAQDVYDGRDDSVRWWEDTSLLLEIMNASSQEPPVPRDFSLLQRGFIINGAFFTNPIRAGNCVVDVGKAHDELARSMLALLTKQVEQSKASEVASLHWGRHLAKCAPDEALLKALNDLPHELHRHEINDTNVYSWLTVRSFLKAEKWS</sequence>
<dbReference type="Proteomes" id="UP000308600">
    <property type="component" value="Unassembled WGS sequence"/>
</dbReference>
<evidence type="ECO:0000313" key="2">
    <source>
        <dbReference type="Proteomes" id="UP000308600"/>
    </source>
</evidence>
<accession>A0ACD3B8W4</accession>
<name>A0ACD3B8W4_9AGAR</name>
<protein>
    <submittedName>
        <fullName evidence="1">Uncharacterized protein</fullName>
    </submittedName>
</protein>
<keyword evidence="2" id="KW-1185">Reference proteome</keyword>
<evidence type="ECO:0000313" key="1">
    <source>
        <dbReference type="EMBL" id="TFK74134.1"/>
    </source>
</evidence>
<gene>
    <name evidence="1" type="ORF">BDN72DRAFT_955986</name>
</gene>
<organism evidence="1 2">
    <name type="scientific">Pluteus cervinus</name>
    <dbReference type="NCBI Taxonomy" id="181527"/>
    <lineage>
        <taxon>Eukaryota</taxon>
        <taxon>Fungi</taxon>
        <taxon>Dikarya</taxon>
        <taxon>Basidiomycota</taxon>
        <taxon>Agaricomycotina</taxon>
        <taxon>Agaricomycetes</taxon>
        <taxon>Agaricomycetidae</taxon>
        <taxon>Agaricales</taxon>
        <taxon>Pluteineae</taxon>
        <taxon>Pluteaceae</taxon>
        <taxon>Pluteus</taxon>
    </lineage>
</organism>
<reference evidence="1 2" key="1">
    <citation type="journal article" date="2019" name="Nat. Ecol. Evol.">
        <title>Megaphylogeny resolves global patterns of mushroom evolution.</title>
        <authorList>
            <person name="Varga T."/>
            <person name="Krizsan K."/>
            <person name="Foldi C."/>
            <person name="Dima B."/>
            <person name="Sanchez-Garcia M."/>
            <person name="Sanchez-Ramirez S."/>
            <person name="Szollosi G.J."/>
            <person name="Szarkandi J.G."/>
            <person name="Papp V."/>
            <person name="Albert L."/>
            <person name="Andreopoulos W."/>
            <person name="Angelini C."/>
            <person name="Antonin V."/>
            <person name="Barry K.W."/>
            <person name="Bougher N.L."/>
            <person name="Buchanan P."/>
            <person name="Buyck B."/>
            <person name="Bense V."/>
            <person name="Catcheside P."/>
            <person name="Chovatia M."/>
            <person name="Cooper J."/>
            <person name="Damon W."/>
            <person name="Desjardin D."/>
            <person name="Finy P."/>
            <person name="Geml J."/>
            <person name="Haridas S."/>
            <person name="Hughes K."/>
            <person name="Justo A."/>
            <person name="Karasinski D."/>
            <person name="Kautmanova I."/>
            <person name="Kiss B."/>
            <person name="Kocsube S."/>
            <person name="Kotiranta H."/>
            <person name="LaButti K.M."/>
            <person name="Lechner B.E."/>
            <person name="Liimatainen K."/>
            <person name="Lipzen A."/>
            <person name="Lukacs Z."/>
            <person name="Mihaltcheva S."/>
            <person name="Morgado L.N."/>
            <person name="Niskanen T."/>
            <person name="Noordeloos M.E."/>
            <person name="Ohm R.A."/>
            <person name="Ortiz-Santana B."/>
            <person name="Ovrebo C."/>
            <person name="Racz N."/>
            <person name="Riley R."/>
            <person name="Savchenko A."/>
            <person name="Shiryaev A."/>
            <person name="Soop K."/>
            <person name="Spirin V."/>
            <person name="Szebenyi C."/>
            <person name="Tomsovsky M."/>
            <person name="Tulloss R.E."/>
            <person name="Uehling J."/>
            <person name="Grigoriev I.V."/>
            <person name="Vagvolgyi C."/>
            <person name="Papp T."/>
            <person name="Martin F.M."/>
            <person name="Miettinen O."/>
            <person name="Hibbett D.S."/>
            <person name="Nagy L.G."/>
        </authorList>
    </citation>
    <scope>NUCLEOTIDE SEQUENCE [LARGE SCALE GENOMIC DNA]</scope>
    <source>
        <strain evidence="1 2">NL-1719</strain>
    </source>
</reference>